<keyword evidence="3" id="KW-1185">Reference proteome</keyword>
<gene>
    <name evidence="2" type="ORF">P171DRAFT_106385</name>
</gene>
<reference evidence="2" key="1">
    <citation type="journal article" date="2020" name="Stud. Mycol.">
        <title>101 Dothideomycetes genomes: a test case for predicting lifestyles and emergence of pathogens.</title>
        <authorList>
            <person name="Haridas S."/>
            <person name="Albert R."/>
            <person name="Binder M."/>
            <person name="Bloem J."/>
            <person name="Labutti K."/>
            <person name="Salamov A."/>
            <person name="Andreopoulos B."/>
            <person name="Baker S."/>
            <person name="Barry K."/>
            <person name="Bills G."/>
            <person name="Bluhm B."/>
            <person name="Cannon C."/>
            <person name="Castanera R."/>
            <person name="Culley D."/>
            <person name="Daum C."/>
            <person name="Ezra D."/>
            <person name="Gonzalez J."/>
            <person name="Henrissat B."/>
            <person name="Kuo A."/>
            <person name="Liang C."/>
            <person name="Lipzen A."/>
            <person name="Lutzoni F."/>
            <person name="Magnuson J."/>
            <person name="Mondo S."/>
            <person name="Nolan M."/>
            <person name="Ohm R."/>
            <person name="Pangilinan J."/>
            <person name="Park H.-J."/>
            <person name="Ramirez L."/>
            <person name="Alfaro M."/>
            <person name="Sun H."/>
            <person name="Tritt A."/>
            <person name="Yoshinaga Y."/>
            <person name="Zwiers L.-H."/>
            <person name="Turgeon B."/>
            <person name="Goodwin S."/>
            <person name="Spatafora J."/>
            <person name="Crous P."/>
            <person name="Grigoriev I."/>
        </authorList>
    </citation>
    <scope>NUCLEOTIDE SEQUENCE</scope>
    <source>
        <strain evidence="2">CBS 690.94</strain>
    </source>
</reference>
<proteinExistence type="predicted"/>
<organism evidence="2 3">
    <name type="scientific">Karstenula rhodostoma CBS 690.94</name>
    <dbReference type="NCBI Taxonomy" id="1392251"/>
    <lineage>
        <taxon>Eukaryota</taxon>
        <taxon>Fungi</taxon>
        <taxon>Dikarya</taxon>
        <taxon>Ascomycota</taxon>
        <taxon>Pezizomycotina</taxon>
        <taxon>Dothideomycetes</taxon>
        <taxon>Pleosporomycetidae</taxon>
        <taxon>Pleosporales</taxon>
        <taxon>Massarineae</taxon>
        <taxon>Didymosphaeriaceae</taxon>
        <taxon>Karstenula</taxon>
    </lineage>
</organism>
<protein>
    <submittedName>
        <fullName evidence="2">Uncharacterized protein</fullName>
    </submittedName>
</protein>
<comment type="caution">
    <text evidence="2">The sequence shown here is derived from an EMBL/GenBank/DDBJ whole genome shotgun (WGS) entry which is preliminary data.</text>
</comment>
<feature type="compositionally biased region" description="Polar residues" evidence="1">
    <location>
        <begin position="47"/>
        <end position="64"/>
    </location>
</feature>
<evidence type="ECO:0000256" key="1">
    <source>
        <dbReference type="SAM" id="MobiDB-lite"/>
    </source>
</evidence>
<dbReference type="AlphaFoldDB" id="A0A9P4PCK8"/>
<feature type="region of interest" description="Disordered" evidence="1">
    <location>
        <begin position="29"/>
        <end position="64"/>
    </location>
</feature>
<sequence length="90" mass="9728">MCTCILHKPTNGDPWPTCPPVSLLQVPLKSHSRRLRCPPPSAEPPRTGQTPSSYPSSGPEASQFNKVVHARVQQHSHVGRAAKAAVCTPR</sequence>
<evidence type="ECO:0000313" key="3">
    <source>
        <dbReference type="Proteomes" id="UP000799764"/>
    </source>
</evidence>
<evidence type="ECO:0000313" key="2">
    <source>
        <dbReference type="EMBL" id="KAF2440703.1"/>
    </source>
</evidence>
<name>A0A9P4PCK8_9PLEO</name>
<dbReference type="EMBL" id="MU001507">
    <property type="protein sequence ID" value="KAF2440703.1"/>
    <property type="molecule type" value="Genomic_DNA"/>
</dbReference>
<accession>A0A9P4PCK8</accession>
<dbReference type="Proteomes" id="UP000799764">
    <property type="component" value="Unassembled WGS sequence"/>
</dbReference>